<feature type="region of interest" description="Disordered" evidence="1">
    <location>
        <begin position="495"/>
        <end position="560"/>
    </location>
</feature>
<keyword evidence="4" id="KW-1185">Reference proteome</keyword>
<organism evidence="3 4">
    <name type="scientific">Arabidopsis thaliana x Arabidopsis arenosa</name>
    <dbReference type="NCBI Taxonomy" id="1240361"/>
    <lineage>
        <taxon>Eukaryota</taxon>
        <taxon>Viridiplantae</taxon>
        <taxon>Streptophyta</taxon>
        <taxon>Embryophyta</taxon>
        <taxon>Tracheophyta</taxon>
        <taxon>Spermatophyta</taxon>
        <taxon>Magnoliopsida</taxon>
        <taxon>eudicotyledons</taxon>
        <taxon>Gunneridae</taxon>
        <taxon>Pentapetalae</taxon>
        <taxon>rosids</taxon>
        <taxon>malvids</taxon>
        <taxon>Brassicales</taxon>
        <taxon>Brassicaceae</taxon>
        <taxon>Camelineae</taxon>
        <taxon>Arabidopsis</taxon>
    </lineage>
</organism>
<dbReference type="GO" id="GO:0004523">
    <property type="term" value="F:RNA-DNA hybrid ribonuclease activity"/>
    <property type="evidence" value="ECO:0007669"/>
    <property type="project" value="InterPro"/>
</dbReference>
<gene>
    <name evidence="3" type="ORF">ISN45_Aa08g004220</name>
</gene>
<dbReference type="Pfam" id="PF00078">
    <property type="entry name" value="RVT_1"/>
    <property type="match status" value="1"/>
</dbReference>
<evidence type="ECO:0000313" key="3">
    <source>
        <dbReference type="EMBL" id="KAG7532764.1"/>
    </source>
</evidence>
<feature type="compositionally biased region" description="Polar residues" evidence="1">
    <location>
        <begin position="396"/>
        <end position="406"/>
    </location>
</feature>
<name>A0A8T1XKF4_9BRAS</name>
<dbReference type="InterPro" id="IPR002156">
    <property type="entry name" value="RNaseH_domain"/>
</dbReference>
<dbReference type="CDD" id="cd01650">
    <property type="entry name" value="RT_nLTR_like"/>
    <property type="match status" value="1"/>
</dbReference>
<sequence length="1882" mass="213986">MSSRIPYSAKGKGVAHYYKETPNYRRQYPTRTYHERSSSQQSQRSGTERVQDFSAPPLKRIKAPELDNYDLIKENELTLMGRLTNPSAQRLWSLIPYLSNRWNLKGKATGSDLGNGCFQFRFEFEEDLAKVLDNRPYHFDQWMVILQKWEPVISASFPSQIPFWIELQGLPMHFWKKQMIYKIGEELGLVLDHEITPAAARIKVQIDGLAPLTKQTVVEFSDGKEALVTLEYKNLKKHCFHCQRLSHDISTCPGLGKGEEQTNLRLPPPPAGKTSKDKQVYPRAPSREVQSNHSGFNNSKADYTSNKRKYDDRDLRNNLPTESRAFSHRSSSYQRSPPRGLNYSRKEPSRYTDRYQHTSQRPNLQWRERTFPSTERPGSSEISRTKRPPLERGSTVGDSSPSQRLAPTNEEIMGELREVTVQYTSCADPTESLARKQRVIQGEARGMMADTAAQIMAATTMTNQYNSLSPEDQNSAQLPLSQDVPVHPAVLNAIGASSGKKKRGRPPLNKPSNKSPLKLKGAKSSKRNKEIIQNSPKRKGSDARITPPEEALSNKNQRIPAKQILSLPDDEAGPSNIREPPQALQNLQYSSCKLIPPQSRGGGGLALLWNQSVELEVLTECPNFIDTHNKAEGRSFYATFVYGEPERAKRQEIWSMLSAIGQDRADPWWLTGDFNDIIDTSEKQGGVERPEGSFVDLRTLMSECDLYDLRHTGNFLSWRGKRHDHLVFCRLDRSMSNSCWAEEYPSGRSDYLRFEGSDHRPLVTYFDLKKQKKKGLFRYDRRYRNNKEVTELVIENWRSNEYEEVDIKISRCRRAIIAWSKAKQLNSQKKIELCRNNLELAMVSPTSDTALLSKLNEDLNIAYKEEEEFWKQRSRQLWLTLGDKNTGFFHAITKGRKAINKFSVIEDETGDKFYEEHQILEVIVQYYQQLFTKLESTEGDRETTVEEALVPCISEEMNTALISIPSAAEIKMACFSIHADKAPGPDGFSASFFQTNWDTINDQIIREVQSFFSSGLLPCNINNTHVRLIPKIRSPQKMQDYRPIALCSVYYKIIAKLLTKRLQPILSSIISENQSAFVPQRAISDNVLITHEVLHYLHTSGAKKRCYMAVKTDMSKAYDRIEWDFVRLVLEKLGFHHVWVNWIMQCVTSVSYTYLLNGSAQGLVRPQRGLRQGDPLSPYIFIMCSEVLSGLCKKAQSEEKLTGIKVGKESPRINHLLFADDTMFFCKSDSQECSTLLNILHRYEMASGQKINPQKSAVTFSSKTTREVKDRVKLQLGIEKEGGLGKYLGLPEMFGRKKKDLFSTIVDRIRQKACSWSSKFLSPAGKVIMLKSVLASMPAYTMSCFKLPNSLYKRIQSALTRFWWDASMEKKKMCWVSWQNLSKAKGEGGLGFRDLQSFIDALLAKLSWRILTKPHCLLAKILLGKYCHKNSFLESTAPTNTSHGWRGICIGKDLLASQLGRLIGNGATTSIWNDPWLSLKTPQRPMGPAPFNSHNMMVSELISPITLDWDREKIRDILPALEEEILEIKLSGLGAADSHAWLPSKTGLYTAKSGYYEAVKDEKKLDQNQFQASNRDFNWTKEIWNIQSSPKTKFFLWKVMRGALPLGENLRSRNINTSAVCTFCGEEETALHLFFKCNFAKKIWELAPFKEPIAGDRIPSFRAGLEASKTMTCLPPSGVNNGPLLPWIIWAIWLARNQKLFSDRSSTPMETLVHAIRLAREWQGAQAVKTANPTAHPRLSKRKRFEEETFLCKTDAAWSENQKAAGFGWNFSKQSSGFIVEGSSADLHIRSPLMAESIAILLAIKHAQTLEITNLSLASDSKQVIEAINSEQPLKELHGILHDIRILSSSFHSISFNFISRKDNQEADALAKLSLRSLVIES</sequence>
<dbReference type="InterPro" id="IPR005135">
    <property type="entry name" value="Endo/exonuclease/phosphatase"/>
</dbReference>
<feature type="compositionally biased region" description="Polar residues" evidence="1">
    <location>
        <begin position="371"/>
        <end position="382"/>
    </location>
</feature>
<reference evidence="3 4" key="1">
    <citation type="submission" date="2020-12" db="EMBL/GenBank/DDBJ databases">
        <title>Concerted genomic and epigenomic changes stabilize Arabidopsis allopolyploids.</title>
        <authorList>
            <person name="Chen Z."/>
        </authorList>
    </citation>
    <scope>NUCLEOTIDE SEQUENCE [LARGE SCALE GENOMIC DNA]</scope>
    <source>
        <strain evidence="3">Allo738</strain>
        <tissue evidence="3">Leaf</tissue>
    </source>
</reference>
<dbReference type="Proteomes" id="UP000694240">
    <property type="component" value="Chromosome 13"/>
</dbReference>
<dbReference type="Pfam" id="PF14111">
    <property type="entry name" value="DUF4283"/>
    <property type="match status" value="1"/>
</dbReference>
<evidence type="ECO:0000313" key="4">
    <source>
        <dbReference type="Proteomes" id="UP000694240"/>
    </source>
</evidence>
<comment type="caution">
    <text evidence="3">The sequence shown here is derived from an EMBL/GenBank/DDBJ whole genome shotgun (WGS) entry which is preliminary data.</text>
</comment>
<dbReference type="PANTHER" id="PTHR33116">
    <property type="entry name" value="REVERSE TRANSCRIPTASE ZINC-BINDING DOMAIN-CONTAINING PROTEIN-RELATED-RELATED"/>
    <property type="match status" value="1"/>
</dbReference>
<dbReference type="Pfam" id="PF13456">
    <property type="entry name" value="RVT_3"/>
    <property type="match status" value="1"/>
</dbReference>
<evidence type="ECO:0000256" key="1">
    <source>
        <dbReference type="SAM" id="MobiDB-lite"/>
    </source>
</evidence>
<dbReference type="InterPro" id="IPR026960">
    <property type="entry name" value="RVT-Znf"/>
</dbReference>
<dbReference type="Pfam" id="PF03372">
    <property type="entry name" value="Exo_endo_phos"/>
    <property type="match status" value="1"/>
</dbReference>
<proteinExistence type="predicted"/>
<feature type="compositionally biased region" description="Basic and acidic residues" evidence="1">
    <location>
        <begin position="344"/>
        <end position="356"/>
    </location>
</feature>
<dbReference type="EMBL" id="JAEFBK010000013">
    <property type="protein sequence ID" value="KAG7532764.1"/>
    <property type="molecule type" value="Genomic_DNA"/>
</dbReference>
<dbReference type="InterPro" id="IPR025558">
    <property type="entry name" value="DUF4283"/>
</dbReference>
<feature type="region of interest" description="Disordered" evidence="1">
    <location>
        <begin position="18"/>
        <end position="54"/>
    </location>
</feature>
<feature type="region of interest" description="Disordered" evidence="1">
    <location>
        <begin position="259"/>
        <end position="407"/>
    </location>
</feature>
<evidence type="ECO:0000259" key="2">
    <source>
        <dbReference type="PROSITE" id="PS50878"/>
    </source>
</evidence>
<dbReference type="Pfam" id="PF13966">
    <property type="entry name" value="zf-RVT"/>
    <property type="match status" value="1"/>
</dbReference>
<dbReference type="PROSITE" id="PS50878">
    <property type="entry name" value="RT_POL"/>
    <property type="match status" value="1"/>
</dbReference>
<dbReference type="InterPro" id="IPR044730">
    <property type="entry name" value="RNase_H-like_dom_plant"/>
</dbReference>
<dbReference type="GO" id="GO:0003676">
    <property type="term" value="F:nucleic acid binding"/>
    <property type="evidence" value="ECO:0007669"/>
    <property type="project" value="InterPro"/>
</dbReference>
<dbReference type="InterPro" id="IPR000477">
    <property type="entry name" value="RT_dom"/>
</dbReference>
<feature type="compositionally biased region" description="Polar residues" evidence="1">
    <location>
        <begin position="288"/>
        <end position="304"/>
    </location>
</feature>
<dbReference type="CDD" id="cd06222">
    <property type="entry name" value="RNase_H_like"/>
    <property type="match status" value="1"/>
</dbReference>
<feature type="domain" description="Reverse transcriptase" evidence="2">
    <location>
        <begin position="1010"/>
        <end position="1292"/>
    </location>
</feature>
<accession>A0A8T1XKF4</accession>
<protein>
    <submittedName>
        <fullName evidence="3">Ribonuclease H domain</fullName>
    </submittedName>
</protein>
<dbReference type="PANTHER" id="PTHR33116:SF86">
    <property type="entry name" value="REVERSE TRANSCRIPTASE DOMAIN-CONTAINING PROTEIN"/>
    <property type="match status" value="1"/>
</dbReference>